<gene>
    <name evidence="13" type="primary">HIS7</name>
    <name evidence="13" type="ORF">FKW77_004283</name>
</gene>
<dbReference type="STRING" id="50376.A0A517L930"/>
<keyword evidence="14" id="KW-1185">Reference proteome</keyword>
<evidence type="ECO:0000256" key="6">
    <source>
        <dbReference type="ARBA" id="ARBA00022605"/>
    </source>
</evidence>
<dbReference type="AlphaFoldDB" id="A0A517L930"/>
<dbReference type="EMBL" id="CP042191">
    <property type="protein sequence ID" value="QDS72146.1"/>
    <property type="molecule type" value="Genomic_DNA"/>
</dbReference>
<dbReference type="GO" id="GO:0000105">
    <property type="term" value="P:L-histidine biosynthetic process"/>
    <property type="evidence" value="ECO:0007669"/>
    <property type="project" value="UniProtKB-UniPathway"/>
</dbReference>
<evidence type="ECO:0000256" key="3">
    <source>
        <dbReference type="ARBA" id="ARBA00009667"/>
    </source>
</evidence>
<comment type="catalytic activity">
    <reaction evidence="1 12">
        <text>1-(5-phospho-beta-D-ribosyl)-5-[(5-phospho-beta-D-ribosylamino)methylideneamino]imidazole-4-carboxamide = 5-[(5-phospho-1-deoxy-D-ribulos-1-ylimino)methylamino]-1-(5-phospho-beta-D-ribosyl)imidazole-4-carboxamide</text>
        <dbReference type="Rhea" id="RHEA:15469"/>
        <dbReference type="ChEBI" id="CHEBI:58435"/>
        <dbReference type="ChEBI" id="CHEBI:58525"/>
        <dbReference type="EC" id="5.3.1.16"/>
    </reaction>
</comment>
<protein>
    <recommendedName>
        <fullName evidence="5 12">1-(5-phosphoribosyl)-5-[(5-phosphoribosylamino)methylideneamino] imidazole-4-carboxamide isomerase</fullName>
        <ecNumber evidence="4 12">5.3.1.16</ecNumber>
    </recommendedName>
    <alternativeName>
        <fullName evidence="10 12">5-proFAR isomerase</fullName>
    </alternativeName>
    <alternativeName>
        <fullName evidence="9 12">Phosphoribosylformimino-5-aminoimidazole carboxamide ribotide isomerase</fullName>
    </alternativeName>
</protein>
<dbReference type="PANTHER" id="PTHR43090">
    <property type="entry name" value="1-(5-PHOSPHORIBOSYL)-5-[(5-PHOSPHORIBOSYLAMINO)METHYLIDENEAMINO] IMIDAZOLE-4-CARBOXAMIDE ISOMERASE"/>
    <property type="match status" value="1"/>
</dbReference>
<dbReference type="Gene3D" id="3.20.20.70">
    <property type="entry name" value="Aldolase class I"/>
    <property type="match status" value="1"/>
</dbReference>
<dbReference type="InterPro" id="IPR011060">
    <property type="entry name" value="RibuloseP-bd_barrel"/>
</dbReference>
<dbReference type="UniPathway" id="UPA00031">
    <property type="reaction ID" value="UER00009"/>
</dbReference>
<dbReference type="GO" id="GO:0000162">
    <property type="term" value="P:L-tryptophan biosynthetic process"/>
    <property type="evidence" value="ECO:0007669"/>
    <property type="project" value="TreeGrafter"/>
</dbReference>
<dbReference type="NCBIfam" id="TIGR02129">
    <property type="entry name" value="hisA_euk"/>
    <property type="match status" value="1"/>
</dbReference>
<name>A0A517L930_9PEZI</name>
<keyword evidence="6 11" id="KW-0028">Amino-acid biosynthesis</keyword>
<dbReference type="OrthoDB" id="446074at2759"/>
<dbReference type="SUPFAM" id="SSF51366">
    <property type="entry name" value="Ribulose-phoshate binding barrel"/>
    <property type="match status" value="1"/>
</dbReference>
<dbReference type="InterPro" id="IPR044524">
    <property type="entry name" value="Isoase_HisA-like"/>
</dbReference>
<dbReference type="FunFam" id="3.20.20.70:FF:000110">
    <property type="entry name" value="1-(5-phosphoribosyl)-5-[(5-phosphoribosylamino)methylideneamino] imidazole-4-carboxamide isomerase, chloroplastic"/>
    <property type="match status" value="1"/>
</dbReference>
<keyword evidence="8 12" id="KW-0413">Isomerase</keyword>
<evidence type="ECO:0000313" key="13">
    <source>
        <dbReference type="EMBL" id="QDS72146.1"/>
    </source>
</evidence>
<evidence type="ECO:0000256" key="9">
    <source>
        <dbReference type="ARBA" id="ARBA00030547"/>
    </source>
</evidence>
<dbReference type="InterPro" id="IPR011858">
    <property type="entry name" value="His6/HISN3"/>
</dbReference>
<comment type="similarity">
    <text evidence="3 11">Belongs to the HisA/HisF family.</text>
</comment>
<evidence type="ECO:0000256" key="5">
    <source>
        <dbReference type="ARBA" id="ARBA00018464"/>
    </source>
</evidence>
<accession>A0A517L930</accession>
<dbReference type="Pfam" id="PF00977">
    <property type="entry name" value="His_biosynth"/>
    <property type="match status" value="1"/>
</dbReference>
<proteinExistence type="inferred from homology"/>
<comment type="pathway">
    <text evidence="2 12">Amino-acid biosynthesis; L-histidine biosynthesis; L-histidine from 5-phospho-alpha-D-ribose 1-diphosphate: step 4/9.</text>
</comment>
<comment type="subcellular location">
    <subcellularLocation>
        <location evidence="12">Cytoplasm</location>
    </subcellularLocation>
</comment>
<dbReference type="Proteomes" id="UP000316270">
    <property type="component" value="Chromosome 7"/>
</dbReference>
<evidence type="ECO:0000256" key="11">
    <source>
        <dbReference type="RuleBase" id="RU003657"/>
    </source>
</evidence>
<dbReference type="PANTHER" id="PTHR43090:SF2">
    <property type="entry name" value="1-(5-PHOSPHORIBOSYL)-5-[(5-PHOSPHORIBOSYLAMINO)METHYLIDENEAMINO] IMIDAZOLE-4-CARBOXAMIDE ISOMERASE"/>
    <property type="match status" value="1"/>
</dbReference>
<dbReference type="InterPro" id="IPR013785">
    <property type="entry name" value="Aldolase_TIM"/>
</dbReference>
<dbReference type="InterPro" id="IPR006062">
    <property type="entry name" value="His_biosynth"/>
</dbReference>
<dbReference type="EC" id="5.3.1.16" evidence="4 12"/>
<organism evidence="13 14">
    <name type="scientific">Venturia effusa</name>
    <dbReference type="NCBI Taxonomy" id="50376"/>
    <lineage>
        <taxon>Eukaryota</taxon>
        <taxon>Fungi</taxon>
        <taxon>Dikarya</taxon>
        <taxon>Ascomycota</taxon>
        <taxon>Pezizomycotina</taxon>
        <taxon>Dothideomycetes</taxon>
        <taxon>Pleosporomycetidae</taxon>
        <taxon>Venturiales</taxon>
        <taxon>Venturiaceae</taxon>
        <taxon>Venturia</taxon>
    </lineage>
</organism>
<evidence type="ECO:0000256" key="8">
    <source>
        <dbReference type="ARBA" id="ARBA00023235"/>
    </source>
</evidence>
<evidence type="ECO:0000256" key="4">
    <source>
        <dbReference type="ARBA" id="ARBA00012550"/>
    </source>
</evidence>
<dbReference type="GO" id="GO:0005737">
    <property type="term" value="C:cytoplasm"/>
    <property type="evidence" value="ECO:0007669"/>
    <property type="project" value="UniProtKB-SubCell"/>
</dbReference>
<evidence type="ECO:0000313" key="14">
    <source>
        <dbReference type="Proteomes" id="UP000316270"/>
    </source>
</evidence>
<keyword evidence="12" id="KW-0963">Cytoplasm</keyword>
<evidence type="ECO:0000256" key="10">
    <source>
        <dbReference type="ARBA" id="ARBA00031376"/>
    </source>
</evidence>
<evidence type="ECO:0000256" key="2">
    <source>
        <dbReference type="ARBA" id="ARBA00005133"/>
    </source>
</evidence>
<sequence>MTKFRPCIDLHQGQVKQIVGGTLTTSASDLKENHVSKHSASYFAKLYQDNGLTGAHMIMLGPGCVETAKAALADYPGVLQLGGGINDRNAGEWMEWGASKVIVTSHIFPDGTFSRPHLDLLLKALRHGKEDLVIDLSCRKKDNTWFVAMNKWQTITDFEITEKNIQLLEEYCSEFLVHAADNEGLQKGIDEELVERLGEWCSIPVTYAGGAKDIDDLDRVAKLSHGKVDLTIGSALDIFGGSLQFSKCVEWNENHKTPSPTASEQIRKIFKK</sequence>
<reference evidence="13 14" key="1">
    <citation type="submission" date="2019-07" db="EMBL/GenBank/DDBJ databases">
        <title>Finished genome of Venturia effusa.</title>
        <authorList>
            <person name="Young C.A."/>
            <person name="Cox M.P."/>
            <person name="Ganley A.R.D."/>
            <person name="David W.J."/>
        </authorList>
    </citation>
    <scope>NUCLEOTIDE SEQUENCE [LARGE SCALE GENOMIC DNA]</scope>
    <source>
        <strain evidence="14">albino</strain>
    </source>
</reference>
<keyword evidence="7 11" id="KW-0368">Histidine biosynthesis</keyword>
<dbReference type="CDD" id="cd04723">
    <property type="entry name" value="HisA_HisF"/>
    <property type="match status" value="1"/>
</dbReference>
<evidence type="ECO:0000256" key="1">
    <source>
        <dbReference type="ARBA" id="ARBA00000901"/>
    </source>
</evidence>
<evidence type="ECO:0000256" key="7">
    <source>
        <dbReference type="ARBA" id="ARBA00023102"/>
    </source>
</evidence>
<evidence type="ECO:0000256" key="12">
    <source>
        <dbReference type="RuleBase" id="RU364022"/>
    </source>
</evidence>
<dbReference type="GO" id="GO:0003949">
    <property type="term" value="F:1-(5-phosphoribosyl)-5-[(5-phosphoribosylamino)methylideneamino]imidazole-4-carboxamide isomerase activity"/>
    <property type="evidence" value="ECO:0007669"/>
    <property type="project" value="UniProtKB-EC"/>
</dbReference>